<dbReference type="Gene3D" id="3.40.50.720">
    <property type="entry name" value="NAD(P)-binding Rossmann-like Domain"/>
    <property type="match status" value="1"/>
</dbReference>
<dbReference type="InterPro" id="IPR049900">
    <property type="entry name" value="PKS_mFAS_DH"/>
</dbReference>
<evidence type="ECO:0008006" key="11">
    <source>
        <dbReference type="Google" id="ProtNLM"/>
    </source>
</evidence>
<feature type="domain" description="PKS/mFAS DH" evidence="8">
    <location>
        <begin position="935"/>
        <end position="1254"/>
    </location>
</feature>
<dbReference type="InterPro" id="IPR001227">
    <property type="entry name" value="Ac_transferase_dom_sf"/>
</dbReference>
<dbReference type="GO" id="GO:0044550">
    <property type="term" value="P:secondary metabolite biosynthetic process"/>
    <property type="evidence" value="ECO:0007669"/>
    <property type="project" value="TreeGrafter"/>
</dbReference>
<dbReference type="InterPro" id="IPR057326">
    <property type="entry name" value="KR_dom"/>
</dbReference>
<keyword evidence="10" id="KW-1185">Reference proteome</keyword>
<dbReference type="InterPro" id="IPR014030">
    <property type="entry name" value="Ketoacyl_synth_N"/>
</dbReference>
<dbReference type="PROSITE" id="PS52004">
    <property type="entry name" value="KS3_2"/>
    <property type="match status" value="1"/>
</dbReference>
<keyword evidence="1" id="KW-0596">Phosphopantetheine</keyword>
<dbReference type="EMBL" id="WVTA01000017">
    <property type="protein sequence ID" value="KAK3201027.1"/>
    <property type="molecule type" value="Genomic_DNA"/>
</dbReference>
<dbReference type="Pfam" id="PF00109">
    <property type="entry name" value="ketoacyl-synt"/>
    <property type="match status" value="1"/>
</dbReference>
<feature type="domain" description="Carrier" evidence="6">
    <location>
        <begin position="2286"/>
        <end position="2363"/>
    </location>
</feature>
<dbReference type="Pfam" id="PF02801">
    <property type="entry name" value="Ketoacyl-synt_C"/>
    <property type="match status" value="1"/>
</dbReference>
<evidence type="ECO:0000259" key="7">
    <source>
        <dbReference type="PROSITE" id="PS52004"/>
    </source>
</evidence>
<dbReference type="Pfam" id="PF16197">
    <property type="entry name" value="KAsynt_C_assoc"/>
    <property type="match status" value="1"/>
</dbReference>
<gene>
    <name evidence="9" type="ORF">GRF29_213g731851</name>
</gene>
<dbReference type="SUPFAM" id="SSF51735">
    <property type="entry name" value="NAD(P)-binding Rossmann-fold domains"/>
    <property type="match status" value="2"/>
</dbReference>
<dbReference type="InterPro" id="IPR020807">
    <property type="entry name" value="PKS_DH"/>
</dbReference>
<dbReference type="SUPFAM" id="SSF47336">
    <property type="entry name" value="ACP-like"/>
    <property type="match status" value="1"/>
</dbReference>
<evidence type="ECO:0000259" key="8">
    <source>
        <dbReference type="PROSITE" id="PS52019"/>
    </source>
</evidence>
<name>A0AAN6LN93_9PLEO</name>
<organism evidence="9 10">
    <name type="scientific">Pseudopithomyces chartarum</name>
    <dbReference type="NCBI Taxonomy" id="1892770"/>
    <lineage>
        <taxon>Eukaryota</taxon>
        <taxon>Fungi</taxon>
        <taxon>Dikarya</taxon>
        <taxon>Ascomycota</taxon>
        <taxon>Pezizomycotina</taxon>
        <taxon>Dothideomycetes</taxon>
        <taxon>Pleosporomycetidae</taxon>
        <taxon>Pleosporales</taxon>
        <taxon>Massarineae</taxon>
        <taxon>Didymosphaeriaceae</taxon>
        <taxon>Pseudopithomyces</taxon>
    </lineage>
</organism>
<dbReference type="CDD" id="cd05195">
    <property type="entry name" value="enoyl_red"/>
    <property type="match status" value="1"/>
</dbReference>
<feature type="domain" description="Ketosynthase family 3 (KS3)" evidence="7">
    <location>
        <begin position="9"/>
        <end position="433"/>
    </location>
</feature>
<dbReference type="InterPro" id="IPR050091">
    <property type="entry name" value="PKS_NRPS_Biosynth_Enz"/>
</dbReference>
<dbReference type="Gene3D" id="3.40.47.10">
    <property type="match status" value="1"/>
</dbReference>
<dbReference type="InterPro" id="IPR011032">
    <property type="entry name" value="GroES-like_sf"/>
</dbReference>
<dbReference type="Pfam" id="PF08240">
    <property type="entry name" value="ADH_N"/>
    <property type="match status" value="1"/>
</dbReference>
<dbReference type="InterPro" id="IPR036736">
    <property type="entry name" value="ACP-like_sf"/>
</dbReference>
<protein>
    <recommendedName>
        <fullName evidence="11">Polyketide synthase</fullName>
    </recommendedName>
</protein>
<dbReference type="SMART" id="SM00822">
    <property type="entry name" value="PKS_KR"/>
    <property type="match status" value="1"/>
</dbReference>
<dbReference type="InterPro" id="IPR049552">
    <property type="entry name" value="PKS_DH_N"/>
</dbReference>
<dbReference type="PANTHER" id="PTHR43775:SF29">
    <property type="entry name" value="ASPERFURANONE POLYKETIDE SYNTHASE AFOG-RELATED"/>
    <property type="match status" value="1"/>
</dbReference>
<dbReference type="Gene3D" id="3.90.180.10">
    <property type="entry name" value="Medium-chain alcohol dehydrogenases, catalytic domain"/>
    <property type="match status" value="1"/>
</dbReference>
<dbReference type="PROSITE" id="PS52019">
    <property type="entry name" value="PKS_MFAS_DH"/>
    <property type="match status" value="1"/>
</dbReference>
<keyword evidence="4" id="KW-0511">Multifunctional enzyme</keyword>
<dbReference type="SMART" id="SM00825">
    <property type="entry name" value="PKS_KS"/>
    <property type="match status" value="1"/>
</dbReference>
<dbReference type="GO" id="GO:0006633">
    <property type="term" value="P:fatty acid biosynthetic process"/>
    <property type="evidence" value="ECO:0007669"/>
    <property type="project" value="TreeGrafter"/>
</dbReference>
<comment type="caution">
    <text evidence="9">The sequence shown here is derived from an EMBL/GenBank/DDBJ whole genome shotgun (WGS) entry which is preliminary data.</text>
</comment>
<dbReference type="Pfam" id="PF13602">
    <property type="entry name" value="ADH_zinc_N_2"/>
    <property type="match status" value="1"/>
</dbReference>
<dbReference type="SUPFAM" id="SSF55048">
    <property type="entry name" value="Probable ACP-binding domain of malonyl-CoA ACP transacylase"/>
    <property type="match status" value="1"/>
</dbReference>
<evidence type="ECO:0000256" key="3">
    <source>
        <dbReference type="ARBA" id="ARBA00022679"/>
    </source>
</evidence>
<feature type="active site" description="Proton acceptor; for dehydratase activity" evidence="5">
    <location>
        <position position="967"/>
    </location>
</feature>
<dbReference type="Gene3D" id="3.10.129.110">
    <property type="entry name" value="Polyketide synthase dehydratase"/>
    <property type="match status" value="1"/>
</dbReference>
<evidence type="ECO:0000256" key="1">
    <source>
        <dbReference type="ARBA" id="ARBA00022450"/>
    </source>
</evidence>
<dbReference type="GO" id="GO:0016491">
    <property type="term" value="F:oxidoreductase activity"/>
    <property type="evidence" value="ECO:0007669"/>
    <property type="project" value="InterPro"/>
</dbReference>
<dbReference type="InterPro" id="IPR049551">
    <property type="entry name" value="PKS_DH_C"/>
</dbReference>
<dbReference type="InterPro" id="IPR042104">
    <property type="entry name" value="PKS_dehydratase_sf"/>
</dbReference>
<dbReference type="InterPro" id="IPR020843">
    <property type="entry name" value="ER"/>
</dbReference>
<sequence length="2368" mass="258503">MSSTGGSPQVPIAIVGLACRFPGDATSPSKLWDLLKEGRDAYSPRTDRWNPDAFYHPNSSRLGTIPTKGGHFLTQDPYVFDAAFFNITATEALALDPKQRIALEVAYEALENTGMPLRKVAGSQTACFMGSAMADYRDSMSRDFGFAPKYQILGTSEEMVSNRISHFLDIHGPSATVHTACSSSIVATHLACQSIRTGEADMAIAGGVGIILTPDSSMSLNNLSFLNPEGHSRSFDADAGGYARGEGCGILILKRLDRAIEDGDNIRAVIRASGVNSDGWTRGVTMPSKEAQAALIDSVFKSNKLEYDSIQYVEAHGTGTKAGDPVETSAIHMTIGQGASKTRKLWIGSVKPNIGHLEAAAGVAGIIKGVLALENNSIPPNIYFSKPNPAIHLEDWNMAVPTQLTPWPVSQTKRMTVSGFGMGGTNGLVVLEGYVPQRPLQSHIVDSRMKRSIPRMKKRVFFCSSQDQAGIKRIGDSMANHLDSLGTTASAPEYMANLAHTLSVVRSDLSWRAAFLADSAAELQDKLVDNPGENARRADRQKPPRIGFVFTGQGAQWTNMGVELLEKPVFSDSLSLSAQFLQEMGCDWNPVIELNRPQNESRLGHPEISQPICTVLQIALVEELRSWGVTPSKVVGHSSGEIAAAYSIGALTHRDAIAIAYYRGKASAGLQQTASHLKGGMMAVGASVAEAKKLISENQLQLNGTVTVACVNSPASVTLSGDINALEKLRAILDERKIFARRLKVDVAYHSSHMSFAVPEYSTSIADIEPRQTSENDTMDSPIMVSSVTVQEIVPELLGPYYWIRNLVSPVLFSDALSKLVSPTGTDEVAVDMLIEVGPHGALGGPIEQILSKKGVQNVAYKSVLTRGQSAIDTSLKLAVELFLEGVDLNAQHINGDSACRLLLDLPPYPWNHSRVFRADSRLQRELLYRKFPTRSLIGSKLPMLDETQHVWRNYIRLADEPWLRGHVVGGTALVPGAGMVSMVLEAVQQLVEAGKTARSIKLRDVSFFAAFTLPEETAIESVINIRPHLIGTSGNTPASWWEFTVSSCVGSDQLRDNCRGLVAIEYNEDRSDRMISEDEHSTAEKIADYHRVRGQCTTECSKEGFYDHMTKSGYGYGGHFNGMEKVYLGDGQTAFEVKLSDIGETFSKGQTERPFLIHGAALDSIFQSIFGSTFKNGAFEVIKPNFLTYIGDLEIAVDMPSDVGYKIPGICFSQQHGFSQRSADMAVFDKSISRVLMSVSDFRMAEADADFEDASKQDRSAITSVLRWNWALSLMRPEEVVRALNTFLQEHLTVELVRMLLHDNPSISAVELVSRLEDLSDTITSRLPKGTIQSSQQSYVITGISPDDSAKENLFGEVFELGNHGTDLPAEKIAFADLLIVSNLPEDKKSHDEILERFMKLAKPDALLVVAPGTHIDLLKFESKGFQALISGGSAKEIPSLFKNSARKSLGLTNGAHPDETSTPIVVLESANSGVESKAFASALRNIYQGQGYNISILNWDELTTDDQFNGKTYVSLLELEQPLLHNLSETDFLKIKAVVLSCDRLLWVNRGDDPLFNLVDGFSRVMRNELGTGKFKVLHLDANTGAEHGASLAERILDSATEDIEFKEESGSLQVARIFNSFEGNDSVRQHLESSVQPVALDQLDHPVRLTIGKPGLLDTLHFVKHDLSQTSLAETEVEVEVKATGINFRDVMASMGLISTPILGFEASGIVVQTGSSATQITPGTRVTVLGEHTHGTRIRVDYRLVTAIPDYLSFEAAAALSIVGTTAYHALINLAKLRKGQSVLVHAAAGGVGQAAIQLAIHLGLTVYATVGTDDKRKLLMERYNVPEEHIFYSRDTSFVKSVKRITNGRGVDCVLNSLSGELLRASWGCVARFGTFIELGLRDITNNMRLDMRPFSNVTTFAFCNILAMMQEQPSFTGEILHKTFELVRQKVFTTSSPTTIYKAGEVQEAFRTMQQGKHRGKLVLSFSDRTHIPFLRDTKDSLQLDPSATFLIVGGLGGLGRSFARELVASGARNLAFLSRSGDKTPAAKAVLKDLASQNVRVYAYAVDIADEHSFDEAMMKCSNDLPPIKGVIQMAMVLRDVIFEKMSHDAWMQPLQPKVCGTWNLHKYFNHSRPLDFFVICSSNSGIHGYPSQAQYAAGNTYQDALAHSRRKSGLKAVAVNLAIMRDVGILAEQGMTGNIATWEEALGVREPAFHALMKSLINGQQGPVDSQRTPPQLCVGLGTADIMAAHGLALPYYFTDPKFGPLSVPSTRSGIATNNRHAVLSIASELVEASNMEEANDIVTRALVTKIAEILQMPASEVDPSRPMYRYGVDSLVALEVRNWITREIQVNIALLEILAAVPMKDFAKTIAERSKHSVF</sequence>
<evidence type="ECO:0000259" key="6">
    <source>
        <dbReference type="PROSITE" id="PS50075"/>
    </source>
</evidence>
<dbReference type="SMART" id="SM00827">
    <property type="entry name" value="PKS_AT"/>
    <property type="match status" value="1"/>
</dbReference>
<dbReference type="Pfam" id="PF00698">
    <property type="entry name" value="Acyl_transf_1"/>
    <property type="match status" value="1"/>
</dbReference>
<dbReference type="InterPro" id="IPR013968">
    <property type="entry name" value="PKS_KR"/>
</dbReference>
<dbReference type="InterPro" id="IPR020806">
    <property type="entry name" value="PKS_PP-bd"/>
</dbReference>
<dbReference type="GO" id="GO:1901336">
    <property type="term" value="P:lactone biosynthetic process"/>
    <property type="evidence" value="ECO:0007669"/>
    <property type="project" value="UniProtKB-ARBA"/>
</dbReference>
<evidence type="ECO:0000256" key="4">
    <source>
        <dbReference type="ARBA" id="ARBA00023268"/>
    </source>
</evidence>
<dbReference type="CDD" id="cd00833">
    <property type="entry name" value="PKS"/>
    <property type="match status" value="1"/>
</dbReference>
<dbReference type="InterPro" id="IPR032821">
    <property type="entry name" value="PKS_assoc"/>
</dbReference>
<dbReference type="SMART" id="SM00826">
    <property type="entry name" value="PKS_DH"/>
    <property type="match status" value="1"/>
</dbReference>
<dbReference type="InterPro" id="IPR016039">
    <property type="entry name" value="Thiolase-like"/>
</dbReference>
<feature type="region of interest" description="N-terminal hotdog fold" evidence="5">
    <location>
        <begin position="935"/>
        <end position="1070"/>
    </location>
</feature>
<evidence type="ECO:0000313" key="10">
    <source>
        <dbReference type="Proteomes" id="UP001280581"/>
    </source>
</evidence>
<dbReference type="Gene3D" id="3.40.366.10">
    <property type="entry name" value="Malonyl-Coenzyme A Acyl Carrier Protein, domain 2"/>
    <property type="match status" value="1"/>
</dbReference>
<dbReference type="InterPro" id="IPR036291">
    <property type="entry name" value="NAD(P)-bd_dom_sf"/>
</dbReference>
<dbReference type="InterPro" id="IPR009081">
    <property type="entry name" value="PP-bd_ACP"/>
</dbReference>
<dbReference type="InterPro" id="IPR014031">
    <property type="entry name" value="Ketoacyl_synth_C"/>
</dbReference>
<dbReference type="InterPro" id="IPR014043">
    <property type="entry name" value="Acyl_transferase_dom"/>
</dbReference>
<dbReference type="SMART" id="SM00829">
    <property type="entry name" value="PKS_ER"/>
    <property type="match status" value="1"/>
</dbReference>
<evidence type="ECO:0000256" key="2">
    <source>
        <dbReference type="ARBA" id="ARBA00022553"/>
    </source>
</evidence>
<dbReference type="Gene3D" id="1.10.1200.10">
    <property type="entry name" value="ACP-like"/>
    <property type="match status" value="1"/>
</dbReference>
<dbReference type="PROSITE" id="PS00012">
    <property type="entry name" value="PHOSPHOPANTETHEINE"/>
    <property type="match status" value="1"/>
</dbReference>
<dbReference type="SUPFAM" id="SSF52151">
    <property type="entry name" value="FabD/lysophospholipase-like"/>
    <property type="match status" value="1"/>
</dbReference>
<dbReference type="PANTHER" id="PTHR43775">
    <property type="entry name" value="FATTY ACID SYNTHASE"/>
    <property type="match status" value="1"/>
</dbReference>
<dbReference type="Pfam" id="PF23297">
    <property type="entry name" value="ACP_SdgA_C"/>
    <property type="match status" value="1"/>
</dbReference>
<dbReference type="SUPFAM" id="SSF50129">
    <property type="entry name" value="GroES-like"/>
    <property type="match status" value="1"/>
</dbReference>
<keyword evidence="2" id="KW-0597">Phosphoprotein</keyword>
<dbReference type="InterPro" id="IPR013154">
    <property type="entry name" value="ADH-like_N"/>
</dbReference>
<dbReference type="GO" id="GO:0004312">
    <property type="term" value="F:fatty acid synthase activity"/>
    <property type="evidence" value="ECO:0007669"/>
    <property type="project" value="TreeGrafter"/>
</dbReference>
<dbReference type="Pfam" id="PF21089">
    <property type="entry name" value="PKS_DH_N"/>
    <property type="match status" value="1"/>
</dbReference>
<dbReference type="Pfam" id="PF08659">
    <property type="entry name" value="KR"/>
    <property type="match status" value="1"/>
</dbReference>
<dbReference type="SMART" id="SM00823">
    <property type="entry name" value="PKS_PP"/>
    <property type="match status" value="1"/>
</dbReference>
<dbReference type="PROSITE" id="PS50075">
    <property type="entry name" value="CARRIER"/>
    <property type="match status" value="1"/>
</dbReference>
<dbReference type="InterPro" id="IPR016035">
    <property type="entry name" value="Acyl_Trfase/lysoPLipase"/>
</dbReference>
<evidence type="ECO:0000256" key="5">
    <source>
        <dbReference type="PROSITE-ProRule" id="PRU01363"/>
    </source>
</evidence>
<dbReference type="Proteomes" id="UP001280581">
    <property type="component" value="Unassembled WGS sequence"/>
</dbReference>
<evidence type="ECO:0000313" key="9">
    <source>
        <dbReference type="EMBL" id="KAK3201027.1"/>
    </source>
</evidence>
<reference evidence="9 10" key="1">
    <citation type="submission" date="2021-02" db="EMBL/GenBank/DDBJ databases">
        <title>Genome assembly of Pseudopithomyces chartarum.</title>
        <authorList>
            <person name="Jauregui R."/>
            <person name="Singh J."/>
            <person name="Voisey C."/>
        </authorList>
    </citation>
    <scope>NUCLEOTIDE SEQUENCE [LARGE SCALE GENOMIC DNA]</scope>
    <source>
        <strain evidence="9 10">AGR01</strain>
    </source>
</reference>
<dbReference type="InterPro" id="IPR016036">
    <property type="entry name" value="Malonyl_transacylase_ACP-bd"/>
</dbReference>
<dbReference type="Pfam" id="PF14765">
    <property type="entry name" value="PS-DH"/>
    <property type="match status" value="1"/>
</dbReference>
<dbReference type="GO" id="GO:0031177">
    <property type="term" value="F:phosphopantetheine binding"/>
    <property type="evidence" value="ECO:0007669"/>
    <property type="project" value="InterPro"/>
</dbReference>
<dbReference type="InterPro" id="IPR020841">
    <property type="entry name" value="PKS_Beta-ketoAc_synthase_dom"/>
</dbReference>
<dbReference type="InterPro" id="IPR006162">
    <property type="entry name" value="Ppantetheine_attach_site"/>
</dbReference>
<keyword evidence="3" id="KW-0808">Transferase</keyword>
<proteinExistence type="predicted"/>
<accession>A0AAN6LN93</accession>
<dbReference type="FunFam" id="3.40.50.720:FF:000209">
    <property type="entry name" value="Polyketide synthase Pks12"/>
    <property type="match status" value="1"/>
</dbReference>
<feature type="region of interest" description="C-terminal hotdog fold" evidence="5">
    <location>
        <begin position="1098"/>
        <end position="1254"/>
    </location>
</feature>
<dbReference type="SUPFAM" id="SSF53901">
    <property type="entry name" value="Thiolase-like"/>
    <property type="match status" value="1"/>
</dbReference>
<feature type="active site" description="Proton donor; for dehydratase activity" evidence="5">
    <location>
        <position position="1164"/>
    </location>
</feature>